<evidence type="ECO:0000256" key="2">
    <source>
        <dbReference type="ARBA" id="ARBA00022771"/>
    </source>
</evidence>
<evidence type="ECO:0000259" key="6">
    <source>
        <dbReference type="PROSITE" id="PS50865"/>
    </source>
</evidence>
<proteinExistence type="predicted"/>
<dbReference type="PROSITE" id="PS01360">
    <property type="entry name" value="ZF_MYND_1"/>
    <property type="match status" value="1"/>
</dbReference>
<evidence type="ECO:0000256" key="4">
    <source>
        <dbReference type="PROSITE-ProRule" id="PRU00134"/>
    </source>
</evidence>
<keyword evidence="1" id="KW-0479">Metal-binding</keyword>
<dbReference type="EMBL" id="ML211206">
    <property type="protein sequence ID" value="TFK86294.1"/>
    <property type="molecule type" value="Genomic_DNA"/>
</dbReference>
<feature type="region of interest" description="Disordered" evidence="5">
    <location>
        <begin position="1"/>
        <end position="31"/>
    </location>
</feature>
<accession>A0A5C3P9F3</accession>
<feature type="domain" description="MYND-type" evidence="6">
    <location>
        <begin position="38"/>
        <end position="79"/>
    </location>
</feature>
<name>A0A5C3P9F3_9APHY</name>
<dbReference type="SUPFAM" id="SSF144232">
    <property type="entry name" value="HIT/MYND zinc finger-like"/>
    <property type="match status" value="1"/>
</dbReference>
<evidence type="ECO:0000256" key="5">
    <source>
        <dbReference type="SAM" id="MobiDB-lite"/>
    </source>
</evidence>
<evidence type="ECO:0000256" key="3">
    <source>
        <dbReference type="ARBA" id="ARBA00022833"/>
    </source>
</evidence>
<dbReference type="InterPro" id="IPR002893">
    <property type="entry name" value="Znf_MYND"/>
</dbReference>
<keyword evidence="2 4" id="KW-0863">Zinc-finger</keyword>
<protein>
    <recommendedName>
        <fullName evidence="6">MYND-type domain-containing protein</fullName>
    </recommendedName>
</protein>
<dbReference type="Gene3D" id="6.10.140.2220">
    <property type="match status" value="1"/>
</dbReference>
<evidence type="ECO:0000256" key="1">
    <source>
        <dbReference type="ARBA" id="ARBA00022723"/>
    </source>
</evidence>
<evidence type="ECO:0000313" key="8">
    <source>
        <dbReference type="Proteomes" id="UP000308197"/>
    </source>
</evidence>
<organism evidence="7 8">
    <name type="scientific">Polyporus arcularius HHB13444</name>
    <dbReference type="NCBI Taxonomy" id="1314778"/>
    <lineage>
        <taxon>Eukaryota</taxon>
        <taxon>Fungi</taxon>
        <taxon>Dikarya</taxon>
        <taxon>Basidiomycota</taxon>
        <taxon>Agaricomycotina</taxon>
        <taxon>Agaricomycetes</taxon>
        <taxon>Polyporales</taxon>
        <taxon>Polyporaceae</taxon>
        <taxon>Polyporus</taxon>
    </lineage>
</organism>
<keyword evidence="8" id="KW-1185">Reference proteome</keyword>
<dbReference type="AlphaFoldDB" id="A0A5C3P9F3"/>
<reference evidence="7 8" key="1">
    <citation type="journal article" date="2019" name="Nat. Ecol. Evol.">
        <title>Megaphylogeny resolves global patterns of mushroom evolution.</title>
        <authorList>
            <person name="Varga T."/>
            <person name="Krizsan K."/>
            <person name="Foldi C."/>
            <person name="Dima B."/>
            <person name="Sanchez-Garcia M."/>
            <person name="Sanchez-Ramirez S."/>
            <person name="Szollosi G.J."/>
            <person name="Szarkandi J.G."/>
            <person name="Papp V."/>
            <person name="Albert L."/>
            <person name="Andreopoulos W."/>
            <person name="Angelini C."/>
            <person name="Antonin V."/>
            <person name="Barry K.W."/>
            <person name="Bougher N.L."/>
            <person name="Buchanan P."/>
            <person name="Buyck B."/>
            <person name="Bense V."/>
            <person name="Catcheside P."/>
            <person name="Chovatia M."/>
            <person name="Cooper J."/>
            <person name="Damon W."/>
            <person name="Desjardin D."/>
            <person name="Finy P."/>
            <person name="Geml J."/>
            <person name="Haridas S."/>
            <person name="Hughes K."/>
            <person name="Justo A."/>
            <person name="Karasinski D."/>
            <person name="Kautmanova I."/>
            <person name="Kiss B."/>
            <person name="Kocsube S."/>
            <person name="Kotiranta H."/>
            <person name="LaButti K.M."/>
            <person name="Lechner B.E."/>
            <person name="Liimatainen K."/>
            <person name="Lipzen A."/>
            <person name="Lukacs Z."/>
            <person name="Mihaltcheva S."/>
            <person name="Morgado L.N."/>
            <person name="Niskanen T."/>
            <person name="Noordeloos M.E."/>
            <person name="Ohm R.A."/>
            <person name="Ortiz-Santana B."/>
            <person name="Ovrebo C."/>
            <person name="Racz N."/>
            <person name="Riley R."/>
            <person name="Savchenko A."/>
            <person name="Shiryaev A."/>
            <person name="Soop K."/>
            <person name="Spirin V."/>
            <person name="Szebenyi C."/>
            <person name="Tomsovsky M."/>
            <person name="Tulloss R.E."/>
            <person name="Uehling J."/>
            <person name="Grigoriev I.V."/>
            <person name="Vagvolgyi C."/>
            <person name="Papp T."/>
            <person name="Martin F.M."/>
            <person name="Miettinen O."/>
            <person name="Hibbett D.S."/>
            <person name="Nagy L.G."/>
        </authorList>
    </citation>
    <scope>NUCLEOTIDE SEQUENCE [LARGE SCALE GENOMIC DNA]</scope>
    <source>
        <strain evidence="7 8">HHB13444</strain>
    </source>
</reference>
<evidence type="ECO:0000313" key="7">
    <source>
        <dbReference type="EMBL" id="TFK86294.1"/>
    </source>
</evidence>
<dbReference type="InParanoid" id="A0A5C3P9F3"/>
<dbReference type="STRING" id="1314778.A0A5C3P9F3"/>
<dbReference type="PROSITE" id="PS50865">
    <property type="entry name" value="ZF_MYND_2"/>
    <property type="match status" value="1"/>
</dbReference>
<gene>
    <name evidence="7" type="ORF">K466DRAFT_663869</name>
</gene>
<dbReference type="Proteomes" id="UP000308197">
    <property type="component" value="Unassembled WGS sequence"/>
</dbReference>
<keyword evidence="3" id="KW-0862">Zinc</keyword>
<dbReference type="Pfam" id="PF01753">
    <property type="entry name" value="zf-MYND"/>
    <property type="match status" value="1"/>
</dbReference>
<dbReference type="GO" id="GO:0008270">
    <property type="term" value="F:zinc ion binding"/>
    <property type="evidence" value="ECO:0007669"/>
    <property type="project" value="UniProtKB-KW"/>
</dbReference>
<sequence>MIPFRRAPEIPEPSNSSSRNSTDTTTVPSGSVTSLQRCAHCDAVQTPDRRLRRCAGCFGVMYCTKECQKRAWPEHKPICRAHARGYNDPETRTDILSSGFRSPKEFFEGLMEFVDAHRWAFAAVAKAQMLLSGGIEGGLDWLQNPPKVFHLHLERREPRGLPEESHLSCLFKVTGYSWVTVEEQRAMYGGSGAVEWDRIVTARIPDERDLAAADPHYVCCLPVFYCIDSVPGMHYTSFFPLCRSTVIPAVLARHGAAGQQQWDAQKQSLVQDALDFSLLSIDTLFTLRRLDSSKDSRDVPLPGRFVRARGARVWRPLFTDWRDYRPGLHRGLDVAMQGLRSDGGIKNTLSLFALL</sequence>
<feature type="compositionally biased region" description="Low complexity" evidence="5">
    <location>
        <begin position="14"/>
        <end position="26"/>
    </location>
</feature>